<evidence type="ECO:0000259" key="12">
    <source>
        <dbReference type="Pfam" id="PF08205"/>
    </source>
</evidence>
<dbReference type="AlphaFoldDB" id="A0AAW0MVX5"/>
<evidence type="ECO:0000313" key="13">
    <source>
        <dbReference type="EMBL" id="KAK7883287.1"/>
    </source>
</evidence>
<keyword evidence="7" id="KW-1015">Disulfide bond</keyword>
<evidence type="ECO:0000313" key="14">
    <source>
        <dbReference type="Proteomes" id="UP001460270"/>
    </source>
</evidence>
<name>A0AAW0MVX5_9GOBI</name>
<evidence type="ECO:0000256" key="3">
    <source>
        <dbReference type="ARBA" id="ARBA00022692"/>
    </source>
</evidence>
<feature type="domain" description="CD80-like immunoglobulin C2-set" evidence="12">
    <location>
        <begin position="71"/>
        <end position="140"/>
    </location>
</feature>
<organism evidence="13 14">
    <name type="scientific">Mugilogobius chulae</name>
    <name type="common">yellowstripe goby</name>
    <dbReference type="NCBI Taxonomy" id="88201"/>
    <lineage>
        <taxon>Eukaryota</taxon>
        <taxon>Metazoa</taxon>
        <taxon>Chordata</taxon>
        <taxon>Craniata</taxon>
        <taxon>Vertebrata</taxon>
        <taxon>Euteleostomi</taxon>
        <taxon>Actinopterygii</taxon>
        <taxon>Neopterygii</taxon>
        <taxon>Teleostei</taxon>
        <taxon>Neoteleostei</taxon>
        <taxon>Acanthomorphata</taxon>
        <taxon>Gobiaria</taxon>
        <taxon>Gobiiformes</taxon>
        <taxon>Gobioidei</taxon>
        <taxon>Gobiidae</taxon>
        <taxon>Gobionellinae</taxon>
        <taxon>Mugilogobius</taxon>
    </lineage>
</organism>
<evidence type="ECO:0000256" key="6">
    <source>
        <dbReference type="ARBA" id="ARBA00023136"/>
    </source>
</evidence>
<dbReference type="GO" id="GO:0009897">
    <property type="term" value="C:external side of plasma membrane"/>
    <property type="evidence" value="ECO:0007669"/>
    <property type="project" value="TreeGrafter"/>
</dbReference>
<evidence type="ECO:0000256" key="8">
    <source>
        <dbReference type="ARBA" id="ARBA00023170"/>
    </source>
</evidence>
<evidence type="ECO:0000256" key="7">
    <source>
        <dbReference type="ARBA" id="ARBA00023157"/>
    </source>
</evidence>
<dbReference type="GO" id="GO:0042130">
    <property type="term" value="P:negative regulation of T cell proliferation"/>
    <property type="evidence" value="ECO:0007669"/>
    <property type="project" value="TreeGrafter"/>
</dbReference>
<evidence type="ECO:0000256" key="1">
    <source>
        <dbReference type="ARBA" id="ARBA00004251"/>
    </source>
</evidence>
<keyword evidence="5 11" id="KW-1133">Transmembrane helix</keyword>
<dbReference type="GO" id="GO:0042102">
    <property type="term" value="P:positive regulation of T cell proliferation"/>
    <property type="evidence" value="ECO:0007669"/>
    <property type="project" value="TreeGrafter"/>
</dbReference>
<evidence type="ECO:0000256" key="4">
    <source>
        <dbReference type="ARBA" id="ARBA00022729"/>
    </source>
</evidence>
<dbReference type="InterPro" id="IPR051713">
    <property type="entry name" value="T-cell_Activation_Regulation"/>
</dbReference>
<dbReference type="SUPFAM" id="SSF48726">
    <property type="entry name" value="Immunoglobulin"/>
    <property type="match status" value="1"/>
</dbReference>
<evidence type="ECO:0000256" key="5">
    <source>
        <dbReference type="ARBA" id="ARBA00022989"/>
    </source>
</evidence>
<evidence type="ECO:0000256" key="11">
    <source>
        <dbReference type="SAM" id="Phobius"/>
    </source>
</evidence>
<dbReference type="InterPro" id="IPR036179">
    <property type="entry name" value="Ig-like_dom_sf"/>
</dbReference>
<proteinExistence type="predicted"/>
<keyword evidence="9" id="KW-0325">Glycoprotein</keyword>
<dbReference type="GO" id="GO:0006955">
    <property type="term" value="P:immune response"/>
    <property type="evidence" value="ECO:0007669"/>
    <property type="project" value="TreeGrafter"/>
</dbReference>
<evidence type="ECO:0000256" key="2">
    <source>
        <dbReference type="ARBA" id="ARBA00022475"/>
    </source>
</evidence>
<evidence type="ECO:0000256" key="10">
    <source>
        <dbReference type="ARBA" id="ARBA00023319"/>
    </source>
</evidence>
<keyword evidence="4" id="KW-0732">Signal</keyword>
<dbReference type="GO" id="GO:0007166">
    <property type="term" value="P:cell surface receptor signaling pathway"/>
    <property type="evidence" value="ECO:0007669"/>
    <property type="project" value="TreeGrafter"/>
</dbReference>
<gene>
    <name evidence="13" type="ORF">WMY93_029461</name>
</gene>
<protein>
    <recommendedName>
        <fullName evidence="12">CD80-like immunoglobulin C2-set domain-containing protein</fullName>
    </recommendedName>
</protein>
<dbReference type="Proteomes" id="UP001460270">
    <property type="component" value="Unassembled WGS sequence"/>
</dbReference>
<keyword evidence="6 11" id="KW-0472">Membrane</keyword>
<dbReference type="Gene3D" id="2.60.40.10">
    <property type="entry name" value="Immunoglobulins"/>
    <property type="match status" value="2"/>
</dbReference>
<feature type="transmembrane region" description="Helical" evidence="11">
    <location>
        <begin position="163"/>
        <end position="184"/>
    </location>
</feature>
<dbReference type="InterPro" id="IPR013162">
    <property type="entry name" value="CD80_C2-set"/>
</dbReference>
<dbReference type="PANTHER" id="PTHR25466">
    <property type="entry name" value="T-LYMPHOCYTE ACTIVATION ANTIGEN"/>
    <property type="match status" value="1"/>
</dbReference>
<keyword evidence="3 11" id="KW-0812">Transmembrane</keyword>
<reference evidence="14" key="1">
    <citation type="submission" date="2024-04" db="EMBL/GenBank/DDBJ databases">
        <title>Salinicola lusitanus LLJ914,a marine bacterium isolated from the Okinawa Trough.</title>
        <authorList>
            <person name="Li J."/>
        </authorList>
    </citation>
    <scope>NUCLEOTIDE SEQUENCE [LARGE SCALE GENOMIC DNA]</scope>
</reference>
<keyword evidence="2" id="KW-1003">Cell membrane</keyword>
<accession>A0AAW0MVX5</accession>
<evidence type="ECO:0000256" key="9">
    <source>
        <dbReference type="ARBA" id="ARBA00023180"/>
    </source>
</evidence>
<comment type="caution">
    <text evidence="13">The sequence shown here is derived from an EMBL/GenBank/DDBJ whole genome shotgun (WGS) entry which is preliminary data.</text>
</comment>
<keyword evidence="14" id="KW-1185">Reference proteome</keyword>
<dbReference type="PANTHER" id="PTHR25466:SF2">
    <property type="entry name" value="T-LYMPHOCYTE ACTIVATION ANTIGEN CD86"/>
    <property type="match status" value="1"/>
</dbReference>
<keyword evidence="10" id="KW-0393">Immunoglobulin domain</keyword>
<sequence>MNKYSPWPNSRVDRGHNVIYLSNVNISHSGVYTCHIEYNDSFSEEREIHLTVTANYSQPSIRLQNCTEQKDQCLVLCSSRDGYPKGKIKWNIAGLNKTDTMLWSKDIISEDSSTSLYNISSMASFNCSTGKQQDISCSVDSVSKLLSICHQKNTPEKQSHVEAIVSCVVVLVIVIVIAITVGLYRIRNQSSTNANADNSVIYSPVVQDAL</sequence>
<dbReference type="GO" id="GO:0071222">
    <property type="term" value="P:cellular response to lipopolysaccharide"/>
    <property type="evidence" value="ECO:0007669"/>
    <property type="project" value="TreeGrafter"/>
</dbReference>
<dbReference type="EMBL" id="JBBPFD010000021">
    <property type="protein sequence ID" value="KAK7883287.1"/>
    <property type="molecule type" value="Genomic_DNA"/>
</dbReference>
<comment type="subcellular location">
    <subcellularLocation>
        <location evidence="1">Cell membrane</location>
        <topology evidence="1">Single-pass type I membrane protein</topology>
    </subcellularLocation>
</comment>
<keyword evidence="8" id="KW-0675">Receptor</keyword>
<dbReference type="GO" id="GO:0031295">
    <property type="term" value="P:T cell costimulation"/>
    <property type="evidence" value="ECO:0007669"/>
    <property type="project" value="TreeGrafter"/>
</dbReference>
<dbReference type="InterPro" id="IPR013783">
    <property type="entry name" value="Ig-like_fold"/>
</dbReference>
<dbReference type="Pfam" id="PF08205">
    <property type="entry name" value="C2-set_2"/>
    <property type="match status" value="1"/>
</dbReference>